<name>A0A917WK93_9ACTN</name>
<reference evidence="1" key="1">
    <citation type="journal article" date="2014" name="Int. J. Syst. Evol. Microbiol.">
        <title>Complete genome sequence of Corynebacterium casei LMG S-19264T (=DSM 44701T), isolated from a smear-ripened cheese.</title>
        <authorList>
            <consortium name="US DOE Joint Genome Institute (JGI-PGF)"/>
            <person name="Walter F."/>
            <person name="Albersmeier A."/>
            <person name="Kalinowski J."/>
            <person name="Ruckert C."/>
        </authorList>
    </citation>
    <scope>NUCLEOTIDE SEQUENCE</scope>
    <source>
        <strain evidence="1">CGMCC 4.7308</strain>
    </source>
</reference>
<comment type="caution">
    <text evidence="1">The sequence shown here is derived from an EMBL/GenBank/DDBJ whole genome shotgun (WGS) entry which is preliminary data.</text>
</comment>
<evidence type="ECO:0000313" key="1">
    <source>
        <dbReference type="EMBL" id="GGM10151.1"/>
    </source>
</evidence>
<dbReference type="AlphaFoldDB" id="A0A917WK93"/>
<proteinExistence type="predicted"/>
<keyword evidence="2" id="KW-1185">Reference proteome</keyword>
<protein>
    <submittedName>
        <fullName evidence="1">Uncharacterized protein</fullName>
    </submittedName>
</protein>
<sequence length="59" mass="6542">MATTSRSRRTVAVSPVLVQAARLRKVINDRRGLATSPVTQKIAALDHNLQHEPQAYPNH</sequence>
<organism evidence="1 2">
    <name type="scientific">Nakamurella endophytica</name>
    <dbReference type="NCBI Taxonomy" id="1748367"/>
    <lineage>
        <taxon>Bacteria</taxon>
        <taxon>Bacillati</taxon>
        <taxon>Actinomycetota</taxon>
        <taxon>Actinomycetes</taxon>
        <taxon>Nakamurellales</taxon>
        <taxon>Nakamurellaceae</taxon>
        <taxon>Nakamurella</taxon>
    </lineage>
</organism>
<evidence type="ECO:0000313" key="2">
    <source>
        <dbReference type="Proteomes" id="UP000655208"/>
    </source>
</evidence>
<dbReference type="Proteomes" id="UP000655208">
    <property type="component" value="Unassembled WGS sequence"/>
</dbReference>
<reference evidence="1" key="2">
    <citation type="submission" date="2020-09" db="EMBL/GenBank/DDBJ databases">
        <authorList>
            <person name="Sun Q."/>
            <person name="Zhou Y."/>
        </authorList>
    </citation>
    <scope>NUCLEOTIDE SEQUENCE</scope>
    <source>
        <strain evidence="1">CGMCC 4.7308</strain>
    </source>
</reference>
<accession>A0A917WK93</accession>
<gene>
    <name evidence="1" type="ORF">GCM10011594_32590</name>
</gene>
<dbReference type="EMBL" id="BMNA01000007">
    <property type="protein sequence ID" value="GGM10151.1"/>
    <property type="molecule type" value="Genomic_DNA"/>
</dbReference>
<dbReference type="RefSeq" id="WP_188943324.1">
    <property type="nucleotide sequence ID" value="NZ_BMNA01000007.1"/>
</dbReference>